<dbReference type="InterPro" id="IPR034221">
    <property type="entry name" value="RBM34_RRM2"/>
</dbReference>
<dbReference type="Proteomes" id="UP000663879">
    <property type="component" value="Unassembled WGS sequence"/>
</dbReference>
<feature type="domain" description="RRM" evidence="7">
    <location>
        <begin position="163"/>
        <end position="240"/>
    </location>
</feature>
<evidence type="ECO:0000256" key="2">
    <source>
        <dbReference type="ARBA" id="ARBA00007077"/>
    </source>
</evidence>
<evidence type="ECO:0000256" key="6">
    <source>
        <dbReference type="SAM" id="MobiDB-lite"/>
    </source>
</evidence>
<keyword evidence="3 5" id="KW-0694">RNA-binding</keyword>
<organism evidence="8 9">
    <name type="scientific">Brachionus calyciflorus</name>
    <dbReference type="NCBI Taxonomy" id="104777"/>
    <lineage>
        <taxon>Eukaryota</taxon>
        <taxon>Metazoa</taxon>
        <taxon>Spiralia</taxon>
        <taxon>Gnathifera</taxon>
        <taxon>Rotifera</taxon>
        <taxon>Eurotatoria</taxon>
        <taxon>Monogononta</taxon>
        <taxon>Pseudotrocha</taxon>
        <taxon>Ploima</taxon>
        <taxon>Brachionidae</taxon>
        <taxon>Brachionus</taxon>
    </lineage>
</organism>
<dbReference type="GO" id="GO:0019843">
    <property type="term" value="F:rRNA binding"/>
    <property type="evidence" value="ECO:0007669"/>
    <property type="project" value="TreeGrafter"/>
</dbReference>
<accession>A0A813Q165</accession>
<dbReference type="PROSITE" id="PS50102">
    <property type="entry name" value="RRM"/>
    <property type="match status" value="2"/>
</dbReference>
<dbReference type="OrthoDB" id="442677at2759"/>
<dbReference type="InterPro" id="IPR000504">
    <property type="entry name" value="RRM_dom"/>
</dbReference>
<dbReference type="SMART" id="SM00360">
    <property type="entry name" value="RRM"/>
    <property type="match status" value="2"/>
</dbReference>
<dbReference type="Gene3D" id="3.30.70.330">
    <property type="match status" value="2"/>
</dbReference>
<comment type="caution">
    <text evidence="8">The sequence shown here is derived from an EMBL/GenBank/DDBJ whole genome shotgun (WGS) entry which is preliminary data.</text>
</comment>
<dbReference type="CDD" id="cd12395">
    <property type="entry name" value="RRM2_RBM34"/>
    <property type="match status" value="1"/>
</dbReference>
<dbReference type="SUPFAM" id="SSF54928">
    <property type="entry name" value="RNA-binding domain, RBD"/>
    <property type="match status" value="2"/>
</dbReference>
<feature type="region of interest" description="Disordered" evidence="6">
    <location>
        <begin position="240"/>
        <end position="340"/>
    </location>
</feature>
<dbReference type="Pfam" id="PF00076">
    <property type="entry name" value="RRM_1"/>
    <property type="match status" value="2"/>
</dbReference>
<feature type="compositionally biased region" description="Basic and acidic residues" evidence="6">
    <location>
        <begin position="23"/>
        <end position="44"/>
    </location>
</feature>
<comment type="subcellular location">
    <subcellularLocation>
        <location evidence="1">Nucleus</location>
        <location evidence="1">Nucleolus</location>
    </subcellularLocation>
</comment>
<comment type="similarity">
    <text evidence="2">Belongs to the RRM RBM34 family.</text>
</comment>
<feature type="domain" description="RRM" evidence="7">
    <location>
        <begin position="60"/>
        <end position="155"/>
    </location>
</feature>
<feature type="region of interest" description="Disordered" evidence="6">
    <location>
        <begin position="23"/>
        <end position="51"/>
    </location>
</feature>
<keyword evidence="9" id="KW-1185">Reference proteome</keyword>
<evidence type="ECO:0000259" key="7">
    <source>
        <dbReference type="PROSITE" id="PS50102"/>
    </source>
</evidence>
<evidence type="ECO:0000256" key="5">
    <source>
        <dbReference type="PROSITE-ProRule" id="PRU00176"/>
    </source>
</evidence>
<dbReference type="GO" id="GO:0005730">
    <property type="term" value="C:nucleolus"/>
    <property type="evidence" value="ECO:0007669"/>
    <property type="project" value="UniProtKB-SubCell"/>
</dbReference>
<feature type="compositionally biased region" description="Basic and acidic residues" evidence="6">
    <location>
        <begin position="240"/>
        <end position="310"/>
    </location>
</feature>
<evidence type="ECO:0000256" key="1">
    <source>
        <dbReference type="ARBA" id="ARBA00004604"/>
    </source>
</evidence>
<dbReference type="PANTHER" id="PTHR23236:SF25">
    <property type="entry name" value="RNA-BINDING PROTEIN 34"/>
    <property type="match status" value="1"/>
</dbReference>
<dbReference type="InterPro" id="IPR035979">
    <property type="entry name" value="RBD_domain_sf"/>
</dbReference>
<dbReference type="AlphaFoldDB" id="A0A813Q165"/>
<name>A0A813Q165_9BILA</name>
<keyword evidence="4" id="KW-0539">Nucleus</keyword>
<evidence type="ECO:0000256" key="4">
    <source>
        <dbReference type="ARBA" id="ARBA00023242"/>
    </source>
</evidence>
<sequence length="340" mass="39586">MSNFESIFSSNTQVDENLNELFQKKIERPIEPETPAKSEQDLKKSSQKKFKKLDPETEKRTIFIGNLSKETKKEDLLKIFKSYGKIESVRFRNIVPEDITKPKKYAFITKQTHPNKQTINAFVRFKEEDSAKNAANEVNGMEFKGLHLRVDLATRSKVHDNKRSVFLGGLPFDCSDEDVYSHFSKCGPIEFVRLIRDNKTGIGKGFGYVQFKTADTVALAIRLEGTSINNRKIRVERCVKKQKESKKETKINKSSDSKKGILNKKENKFQTKSDSRKPKKDQEIIKKKKKFDKEDTKMDKPKLSKEDRAKNWKLNKVKRRKTMKKKHVSTNKKDNIKFKI</sequence>
<gene>
    <name evidence="8" type="ORF">OXX778_LOCUS4266</name>
</gene>
<proteinExistence type="inferred from homology"/>
<dbReference type="GO" id="GO:0000463">
    <property type="term" value="P:maturation of LSU-rRNA from tricistronic rRNA transcript (SSU-rRNA, 5.8S rRNA, LSU-rRNA)"/>
    <property type="evidence" value="ECO:0007669"/>
    <property type="project" value="TreeGrafter"/>
</dbReference>
<evidence type="ECO:0000256" key="3">
    <source>
        <dbReference type="ARBA" id="ARBA00022884"/>
    </source>
</evidence>
<feature type="compositionally biased region" description="Basic residues" evidence="6">
    <location>
        <begin position="311"/>
        <end position="330"/>
    </location>
</feature>
<dbReference type="CDD" id="cd12394">
    <property type="entry name" value="RRM1_RBM34"/>
    <property type="match status" value="1"/>
</dbReference>
<dbReference type="InterPro" id="IPR012677">
    <property type="entry name" value="Nucleotide-bd_a/b_plait_sf"/>
</dbReference>
<feature type="compositionally biased region" description="Basic and acidic residues" evidence="6">
    <location>
        <begin position="331"/>
        <end position="340"/>
    </location>
</feature>
<evidence type="ECO:0000313" key="8">
    <source>
        <dbReference type="EMBL" id="CAF0757730.1"/>
    </source>
</evidence>
<dbReference type="PANTHER" id="PTHR23236">
    <property type="entry name" value="EUKARYOTIC TRANSLATION INITIATION FACTOR 4B/4H"/>
    <property type="match status" value="1"/>
</dbReference>
<evidence type="ECO:0000313" key="9">
    <source>
        <dbReference type="Proteomes" id="UP000663879"/>
    </source>
</evidence>
<reference evidence="8" key="1">
    <citation type="submission" date="2021-02" db="EMBL/GenBank/DDBJ databases">
        <authorList>
            <person name="Nowell W R."/>
        </authorList>
    </citation>
    <scope>NUCLEOTIDE SEQUENCE</scope>
    <source>
        <strain evidence="8">Ploen Becks lab</strain>
    </source>
</reference>
<dbReference type="EMBL" id="CAJNOC010000410">
    <property type="protein sequence ID" value="CAF0757730.1"/>
    <property type="molecule type" value="Genomic_DNA"/>
</dbReference>
<protein>
    <recommendedName>
        <fullName evidence="7">RRM domain-containing protein</fullName>
    </recommendedName>
</protein>